<organism evidence="2 3">
    <name type="scientific">Ideonella livida</name>
    <dbReference type="NCBI Taxonomy" id="2707176"/>
    <lineage>
        <taxon>Bacteria</taxon>
        <taxon>Pseudomonadati</taxon>
        <taxon>Pseudomonadota</taxon>
        <taxon>Betaproteobacteria</taxon>
        <taxon>Burkholderiales</taxon>
        <taxon>Sphaerotilaceae</taxon>
        <taxon>Ideonella</taxon>
    </lineage>
</organism>
<dbReference type="AlphaFoldDB" id="A0A7C9TP98"/>
<keyword evidence="3" id="KW-1185">Reference proteome</keyword>
<dbReference type="Gene3D" id="2.50.20.10">
    <property type="entry name" value="Lipoprotein localisation LolA/LolB/LppX"/>
    <property type="match status" value="1"/>
</dbReference>
<dbReference type="Pfam" id="PF07044">
    <property type="entry name" value="DUF1329"/>
    <property type="match status" value="1"/>
</dbReference>
<dbReference type="EMBL" id="JAAGOH010000038">
    <property type="protein sequence ID" value="NDY93526.1"/>
    <property type="molecule type" value="Genomic_DNA"/>
</dbReference>
<protein>
    <submittedName>
        <fullName evidence="2">DUF1329 domain-containing protein</fullName>
    </submittedName>
</protein>
<dbReference type="RefSeq" id="WP_163459563.1">
    <property type="nucleotide sequence ID" value="NZ_JAAGOH010000038.1"/>
</dbReference>
<accession>A0A7C9TP98</accession>
<comment type="caution">
    <text evidence="2">The sequence shown here is derived from an EMBL/GenBank/DDBJ whole genome shotgun (WGS) entry which is preliminary data.</text>
</comment>
<feature type="chain" id="PRO_5028985954" evidence="1">
    <location>
        <begin position="33"/>
        <end position="461"/>
    </location>
</feature>
<evidence type="ECO:0000313" key="2">
    <source>
        <dbReference type="EMBL" id="NDY93526.1"/>
    </source>
</evidence>
<feature type="signal peptide" evidence="1">
    <location>
        <begin position="1"/>
        <end position="32"/>
    </location>
</feature>
<dbReference type="CDD" id="cd16329">
    <property type="entry name" value="LolA_like"/>
    <property type="match status" value="1"/>
</dbReference>
<evidence type="ECO:0000256" key="1">
    <source>
        <dbReference type="SAM" id="SignalP"/>
    </source>
</evidence>
<dbReference type="Proteomes" id="UP000484255">
    <property type="component" value="Unassembled WGS sequence"/>
</dbReference>
<proteinExistence type="predicted"/>
<keyword evidence="1" id="KW-0732">Signal</keyword>
<gene>
    <name evidence="2" type="ORF">G3A44_20245</name>
</gene>
<dbReference type="InterPro" id="IPR010752">
    <property type="entry name" value="DUF1329"/>
</dbReference>
<sequence length="461" mass="50618">MTPRRPLAPWATTALAAALCATLAGPWTPAHAAVSADEAAQLRTQLTPMGAERAANADGSIPAWTGQPTAGAGLGADGRRADPFAAEKPLLSITAKNQAAHAARLSEGVKALLQKYPNTFRLDVYRTHRTAIAPQWVYDNTLRNATGASLVEGGAGLQPKGAYGGVPFPIPKTGEEVMWNHKLAWRGASWYWEFFGYQLSADGRWVLAGDTANDTQMPYYNQNGADKFNGEYWLVRSLTRGPSLRAGEAIVGRLHLEESKSASWVYLTGQRRVRKLPNNCCDTPTPFSAGITTFDEVEVYQGRSDRFDWKLVGKKELYVPYNGNRLMTPAKAEEVLGARHLNPDHVRWELHRVWVVEATLKPGQRHTTPKSRYYVDEDSWQALLAERYDANGQLARVPFGIPAVMGDVPATAVVTWGVYDLTSGASYINGLVNERRAAYRPMPAYKDVTFTPDAMAGEGVR</sequence>
<evidence type="ECO:0000313" key="3">
    <source>
        <dbReference type="Proteomes" id="UP000484255"/>
    </source>
</evidence>
<reference evidence="2 3" key="1">
    <citation type="submission" date="2020-02" db="EMBL/GenBank/DDBJ databases">
        <title>Ideonella bacterium strain TBM-1.</title>
        <authorList>
            <person name="Chen W.-M."/>
        </authorList>
    </citation>
    <scope>NUCLEOTIDE SEQUENCE [LARGE SCALE GENOMIC DNA]</scope>
    <source>
        <strain evidence="2 3">TBM-1</strain>
    </source>
</reference>
<name>A0A7C9TP98_9BURK</name>